<organism evidence="9 10">
    <name type="scientific">Sphingomicrobium clamense</name>
    <dbReference type="NCBI Taxonomy" id="2851013"/>
    <lineage>
        <taxon>Bacteria</taxon>
        <taxon>Pseudomonadati</taxon>
        <taxon>Pseudomonadota</taxon>
        <taxon>Alphaproteobacteria</taxon>
        <taxon>Sphingomonadales</taxon>
        <taxon>Sphingomonadaceae</taxon>
        <taxon>Sphingomicrobium</taxon>
    </lineage>
</organism>
<dbReference type="Proteomes" id="UP000698028">
    <property type="component" value="Unassembled WGS sequence"/>
</dbReference>
<dbReference type="PANTHER" id="PTHR42980:SF1">
    <property type="entry name" value="2-OXOISOVALERATE DEHYDROGENASE SUBUNIT BETA, MITOCHONDRIAL"/>
    <property type="match status" value="1"/>
</dbReference>
<evidence type="ECO:0000313" key="10">
    <source>
        <dbReference type="Proteomes" id="UP000698028"/>
    </source>
</evidence>
<dbReference type="RefSeq" id="WP_218632686.1">
    <property type="nucleotide sequence ID" value="NZ_JAHVAH010000001.1"/>
</dbReference>
<evidence type="ECO:0000259" key="8">
    <source>
        <dbReference type="SMART" id="SM00861"/>
    </source>
</evidence>
<comment type="cofactor">
    <cofactor evidence="1">
        <name>thiamine diphosphate</name>
        <dbReference type="ChEBI" id="CHEBI:58937"/>
    </cofactor>
</comment>
<comment type="function">
    <text evidence="2">E1 component of the 2-oxoglutarate dehydrogenase (OGDH) complex which catalyzes the decarboxylation of 2-oxoglutarate, the first step in the conversion of 2-oxoglutarate to succinyl-CoA and CO(2).</text>
</comment>
<sequence length="682" mass="73946">MASVLDRDKTSADEPAFSWEDVARLVLTSREMDRLEEEELVPAKKVLYQFSARGHDMAQVMLGLHLRDGDAACGYYRSRPMLLALGVDLADALGSGMGREGGYSDGRDIGVVFNYPNPGGAHALPMCGGVGAQYTPAAGWAQSITYKAKVLGEEDDGAVAVVLGGDASCATGGFWSALTIATTQQLPLLFYVEDNGYGISVPSTYQTPGQDIAANLGSFKGLEIFNGDGTEPEEAADLIAKAFAHVRGRKGPALLRLTVPRLEGHSAQDTQTYKSDDEIAAEWARDPLPKLKAKANNLDWDMIEASVAAEVDKAREEAEARGVSDPDDVAKSVFFEGEHAKVGGQAGLSLDGTHEDPRPEGQRINMVTAIRRVLDQELEANPKMSVFGEDVGPKGGVHAVTLGLQEKFGHDRVFDTSLNEEGIVGRAVGMAMAGLLPVPEIQFRKYAEPATEQINDCGTIRWRTHNRFAAPMVLRIPGGFFKCGDPWHSQTNEVQFVHNPGWKVAVPSNAEDAVGLLRMALRGNDPTIFFEHRAMLDDSWARRPYPGDGYVLPFGKAKKTMEGDQITIVTWGAMTPRCEAAAKDVSADVIDLRTLMPWDEEMVLESVAKTHRCLIVHEDLRTGGFGAEIAAVVADKAFLDLDAPVERVTMPDIPSPHHPKLLEAAVPSVEDIKAKIIEMLEF</sequence>
<keyword evidence="6" id="KW-0786">Thiamine pyrophosphate</keyword>
<evidence type="ECO:0000256" key="2">
    <source>
        <dbReference type="ARBA" id="ARBA00003906"/>
    </source>
</evidence>
<evidence type="ECO:0000256" key="7">
    <source>
        <dbReference type="ARBA" id="ARBA00030680"/>
    </source>
</evidence>
<comment type="subunit">
    <text evidence="3">Homodimer. Part of the 2-oxoglutarate dehydrogenase (OGDH) complex composed of E1 (2-oxoglutarate dehydrogenase), E2 (dihydrolipoamide succinyltransferase) and E3 (dihydrolipoamide dehydrogenase); the complex contains multiple copies of the three enzymatic components (E1, E2 and E3).</text>
</comment>
<dbReference type="Pfam" id="PF02780">
    <property type="entry name" value="Transketolase_C"/>
    <property type="match status" value="1"/>
</dbReference>
<evidence type="ECO:0000256" key="5">
    <source>
        <dbReference type="ARBA" id="ARBA00023002"/>
    </source>
</evidence>
<keyword evidence="5" id="KW-0560">Oxidoreductase</keyword>
<dbReference type="InterPro" id="IPR033248">
    <property type="entry name" value="Transketolase_C"/>
</dbReference>
<reference evidence="9 10" key="1">
    <citation type="submission" date="2021-07" db="EMBL/GenBank/DDBJ databases">
        <title>The draft genome sequence of Sphingomicrobium sp. B8.</title>
        <authorList>
            <person name="Mu L."/>
        </authorList>
    </citation>
    <scope>NUCLEOTIDE SEQUENCE [LARGE SCALE GENOMIC DNA]</scope>
    <source>
        <strain evidence="9 10">B8</strain>
    </source>
</reference>
<gene>
    <name evidence="9" type="ORF">KTQ36_05360</name>
</gene>
<dbReference type="InterPro" id="IPR001017">
    <property type="entry name" value="DH_E1"/>
</dbReference>
<evidence type="ECO:0000256" key="1">
    <source>
        <dbReference type="ARBA" id="ARBA00001964"/>
    </source>
</evidence>
<feature type="domain" description="Transketolase-like pyrimidine-binding" evidence="8">
    <location>
        <begin position="364"/>
        <end position="538"/>
    </location>
</feature>
<dbReference type="PANTHER" id="PTHR42980">
    <property type="entry name" value="2-OXOISOVALERATE DEHYDROGENASE SUBUNIT BETA-RELATED"/>
    <property type="match status" value="1"/>
</dbReference>
<protein>
    <recommendedName>
        <fullName evidence="4">2-oxoglutarate dehydrogenase E1 component</fullName>
    </recommendedName>
    <alternativeName>
        <fullName evidence="7">Alpha-ketoglutarate dehydrogenase</fullName>
    </alternativeName>
</protein>
<dbReference type="SMART" id="SM00861">
    <property type="entry name" value="Transket_pyr"/>
    <property type="match status" value="1"/>
</dbReference>
<dbReference type="InterPro" id="IPR005475">
    <property type="entry name" value="Transketolase-like_Pyr-bd"/>
</dbReference>
<evidence type="ECO:0000313" key="9">
    <source>
        <dbReference type="EMBL" id="MBW0144721.1"/>
    </source>
</evidence>
<dbReference type="EMBL" id="JAHVAH010000001">
    <property type="protein sequence ID" value="MBW0144721.1"/>
    <property type="molecule type" value="Genomic_DNA"/>
</dbReference>
<evidence type="ECO:0000256" key="3">
    <source>
        <dbReference type="ARBA" id="ARBA00011301"/>
    </source>
</evidence>
<evidence type="ECO:0000256" key="4">
    <source>
        <dbReference type="ARBA" id="ARBA00013321"/>
    </source>
</evidence>
<dbReference type="Pfam" id="PF02779">
    <property type="entry name" value="Transket_pyr"/>
    <property type="match status" value="1"/>
</dbReference>
<comment type="caution">
    <text evidence="9">The sequence shown here is derived from an EMBL/GenBank/DDBJ whole genome shotgun (WGS) entry which is preliminary data.</text>
</comment>
<dbReference type="CDD" id="cd02000">
    <property type="entry name" value="TPP_E1_PDC_ADC_BCADC"/>
    <property type="match status" value="1"/>
</dbReference>
<evidence type="ECO:0000256" key="6">
    <source>
        <dbReference type="ARBA" id="ARBA00023052"/>
    </source>
</evidence>
<dbReference type="CDD" id="cd07036">
    <property type="entry name" value="TPP_PYR_E1-PDHc-beta_like"/>
    <property type="match status" value="1"/>
</dbReference>
<keyword evidence="10" id="KW-1185">Reference proteome</keyword>
<proteinExistence type="predicted"/>
<name>A0ABS6V596_9SPHN</name>
<dbReference type="Pfam" id="PF00676">
    <property type="entry name" value="E1_dh"/>
    <property type="match status" value="1"/>
</dbReference>
<accession>A0ABS6V596</accession>